<accession>A0A8H6XYH3</accession>
<evidence type="ECO:0000313" key="2">
    <source>
        <dbReference type="EMBL" id="KAF7348679.1"/>
    </source>
</evidence>
<feature type="compositionally biased region" description="Low complexity" evidence="1">
    <location>
        <begin position="239"/>
        <end position="263"/>
    </location>
</feature>
<feature type="region of interest" description="Disordered" evidence="1">
    <location>
        <begin position="210"/>
        <end position="278"/>
    </location>
</feature>
<organism evidence="2 3">
    <name type="scientific">Mycena venus</name>
    <dbReference type="NCBI Taxonomy" id="2733690"/>
    <lineage>
        <taxon>Eukaryota</taxon>
        <taxon>Fungi</taxon>
        <taxon>Dikarya</taxon>
        <taxon>Basidiomycota</taxon>
        <taxon>Agaricomycotina</taxon>
        <taxon>Agaricomycetes</taxon>
        <taxon>Agaricomycetidae</taxon>
        <taxon>Agaricales</taxon>
        <taxon>Marasmiineae</taxon>
        <taxon>Mycenaceae</taxon>
        <taxon>Mycena</taxon>
    </lineage>
</organism>
<feature type="compositionally biased region" description="Polar residues" evidence="1">
    <location>
        <begin position="637"/>
        <end position="650"/>
    </location>
</feature>
<proteinExistence type="predicted"/>
<feature type="compositionally biased region" description="Low complexity" evidence="1">
    <location>
        <begin position="726"/>
        <end position="738"/>
    </location>
</feature>
<dbReference type="EMBL" id="JACAZI010000011">
    <property type="protein sequence ID" value="KAF7348679.1"/>
    <property type="molecule type" value="Genomic_DNA"/>
</dbReference>
<dbReference type="AlphaFoldDB" id="A0A8H6XYH3"/>
<feature type="compositionally biased region" description="Low complexity" evidence="1">
    <location>
        <begin position="682"/>
        <end position="693"/>
    </location>
</feature>
<dbReference type="Proteomes" id="UP000620124">
    <property type="component" value="Unassembled WGS sequence"/>
</dbReference>
<evidence type="ECO:0000313" key="3">
    <source>
        <dbReference type="Proteomes" id="UP000620124"/>
    </source>
</evidence>
<protein>
    <submittedName>
        <fullName evidence="2">Uncharacterized protein</fullName>
    </submittedName>
</protein>
<feature type="compositionally biased region" description="Low complexity" evidence="1">
    <location>
        <begin position="608"/>
        <end position="619"/>
    </location>
</feature>
<sequence length="748" mass="76974">MTKKSSSSPRPPRSLLEDQAFFSRYSHSAHSSVGSSADTSHSGCSSPTSSGPPATPTSPTHSVEAQMQMLPVRPLSIRKRSTATSMLPFPCTTPRASPSAPISLPPPSSVPPSPRSSPSPSATVGLEEQEEADDEYYAAHAHAFVTLARPPLVPVPFPLLRAASAASPVSAGGGAETSVIAATAPSTQKGSHPTSAPSARTLCESGAIPALPAMSTDTRGNSNAVPVRPTRAPPPPPSAVSSSSSAKLAPSLSSSHLQNSHLHPTTGAASNSHPHARATFDANANPRLCAFKFPDGSAHDYSFSHSPSNSTPSQCSKTVPPTATNAVFSSSCPFTRVAIPSSNSASPSSTPTPSFSTEFRFSLDANTNSSAVSSLDFPSQSPFPSPASVSSATARSHAAVPNFSRPTSLALALLTTAPSASVLPRGTASPVLYTAGSESSYSGRLAGGDGARCEEDGEKEGELAGFAADYAAYAPLLRTPTPSPCVASQEGASTNLIPVGALWDGHGALRGGEVDAFGDGEWDASILYADEDEEERELSPLIAPAPAPFPFAECSSGDEDEDDYEDAGQRGGDAAWRVLVSGSGSFCVSSSSYAPSFAPAPAPELRSRWSSSTLSSQHSTRARTPKAFSFARRYLGTGTSSRRSKASNSKPARPLPRPMGSVTVLPPPPRRHANIESRHYRASASASSSSGSSFLHTYDASISPTPARSSLASSALGDGHSHWHSHSQSSRSSSSFSHGTVSGLGSAQ</sequence>
<feature type="compositionally biased region" description="Pro residues" evidence="1">
    <location>
        <begin position="103"/>
        <end position="117"/>
    </location>
</feature>
<reference evidence="2" key="1">
    <citation type="submission" date="2020-05" db="EMBL/GenBank/DDBJ databases">
        <title>Mycena genomes resolve the evolution of fungal bioluminescence.</title>
        <authorList>
            <person name="Tsai I.J."/>
        </authorList>
    </citation>
    <scope>NUCLEOTIDE SEQUENCE</scope>
    <source>
        <strain evidence="2">CCC161011</strain>
    </source>
</reference>
<feature type="compositionally biased region" description="Polar residues" evidence="1">
    <location>
        <begin position="700"/>
        <end position="713"/>
    </location>
</feature>
<feature type="compositionally biased region" description="Low complexity" evidence="1">
    <location>
        <begin position="23"/>
        <end position="62"/>
    </location>
</feature>
<feature type="compositionally biased region" description="Polar residues" evidence="1">
    <location>
        <begin position="739"/>
        <end position="748"/>
    </location>
</feature>
<gene>
    <name evidence="2" type="ORF">MVEN_01386700</name>
</gene>
<evidence type="ECO:0000256" key="1">
    <source>
        <dbReference type="SAM" id="MobiDB-lite"/>
    </source>
</evidence>
<feature type="region of interest" description="Disordered" evidence="1">
    <location>
        <begin position="592"/>
        <end position="748"/>
    </location>
</feature>
<comment type="caution">
    <text evidence="2">The sequence shown here is derived from an EMBL/GenBank/DDBJ whole genome shotgun (WGS) entry which is preliminary data.</text>
</comment>
<keyword evidence="3" id="KW-1185">Reference proteome</keyword>
<feature type="region of interest" description="Disordered" evidence="1">
    <location>
        <begin position="1"/>
        <end position="132"/>
    </location>
</feature>
<name>A0A8H6XYH3_9AGAR</name>